<dbReference type="FunFam" id="3.40.50.1980:FF:000001">
    <property type="entry name" value="Histidinol dehydrogenase"/>
    <property type="match status" value="1"/>
</dbReference>
<name>K9GMQ4_9PROT</name>
<evidence type="ECO:0000256" key="7">
    <source>
        <dbReference type="PIRSR" id="PIRSR000099-1"/>
    </source>
</evidence>
<feature type="binding site" evidence="5 8">
    <location>
        <position position="214"/>
    </location>
    <ligand>
        <name>NAD(+)</name>
        <dbReference type="ChEBI" id="CHEBI:57540"/>
    </ligand>
</feature>
<sequence>MPVELFAGQAGFAEALDALINDKRETSEDVNTIVADILRDVRARGDDAVIEYTCRFDKLDLTPQTMRIPAADIQAAYEQTETELLEALELAAERIREYHGRQVPEGYDYTDDAGVRLGSRWRAVQAAGLYVPGGTAAYPSSVLMNVIPAKVAGVERLVMCVPAPNGVLNPLVLAAAKVGGADEIYRIGGAQAVAAMAYGTQTIAPVDKIVGPGNAFVAAAKRQVFGTVGIDSIAGPSEILVVADADNDPAWIAADLLSQAEHDTASQSILITDSADFARAVGEAVEGHLQTLARAEIARQSWNDHGALIVVDSIDDAVPLIDRVAPEHLELAVADPDALAERITNAGAIFLGRYTPEAVGDYVGGPNHVLPTARSARFSSGLGVIDFMKRTSLLGCTPDALAAIGPAAVKLAEVEGLGAHGLSVALRMNVPRGQG</sequence>
<keyword evidence="3 5" id="KW-0862">Zinc</keyword>
<feature type="active site" description="Proton acceptor" evidence="5 7">
    <location>
        <position position="328"/>
    </location>
</feature>
<gene>
    <name evidence="5" type="primary">hisD</name>
    <name evidence="12" type="ORF">C882_1782</name>
</gene>
<dbReference type="UniPathway" id="UPA00031">
    <property type="reaction ID" value="UER00014"/>
</dbReference>
<feature type="binding site" evidence="5 10">
    <location>
        <position position="361"/>
    </location>
    <ligand>
        <name>Zn(2+)</name>
        <dbReference type="ChEBI" id="CHEBI:29105"/>
    </ligand>
</feature>
<dbReference type="GO" id="GO:0004399">
    <property type="term" value="F:histidinol dehydrogenase activity"/>
    <property type="evidence" value="ECO:0007669"/>
    <property type="project" value="UniProtKB-UniRule"/>
</dbReference>
<dbReference type="NCBIfam" id="TIGR00069">
    <property type="entry name" value="hisD"/>
    <property type="match status" value="1"/>
</dbReference>
<dbReference type="PANTHER" id="PTHR21256:SF2">
    <property type="entry name" value="HISTIDINE BIOSYNTHESIS TRIFUNCTIONAL PROTEIN"/>
    <property type="match status" value="1"/>
</dbReference>
<dbReference type="Pfam" id="PF00815">
    <property type="entry name" value="Histidinol_dh"/>
    <property type="match status" value="1"/>
</dbReference>
<keyword evidence="13" id="KW-1185">Reference proteome</keyword>
<evidence type="ECO:0000313" key="13">
    <source>
        <dbReference type="Proteomes" id="UP000009881"/>
    </source>
</evidence>
<keyword evidence="4 5" id="KW-0560">Oxidoreductase</keyword>
<dbReference type="EMBL" id="ANHY01000020">
    <property type="protein sequence ID" value="EKV27280.1"/>
    <property type="molecule type" value="Genomic_DNA"/>
</dbReference>
<feature type="binding site" evidence="5 9">
    <location>
        <position position="420"/>
    </location>
    <ligand>
        <name>substrate</name>
    </ligand>
</feature>
<dbReference type="GO" id="GO:0008270">
    <property type="term" value="F:zinc ion binding"/>
    <property type="evidence" value="ECO:0007669"/>
    <property type="project" value="UniProtKB-UniRule"/>
</dbReference>
<feature type="binding site" evidence="5 10">
    <location>
        <position position="420"/>
    </location>
    <ligand>
        <name>Zn(2+)</name>
        <dbReference type="ChEBI" id="CHEBI:29105"/>
    </ligand>
</feature>
<comment type="cofactor">
    <cofactor evidence="5 10">
        <name>Zn(2+)</name>
        <dbReference type="ChEBI" id="CHEBI:29105"/>
    </cofactor>
    <text evidence="5 10">Binds 1 zinc ion per subunit.</text>
</comment>
<evidence type="ECO:0000256" key="3">
    <source>
        <dbReference type="ARBA" id="ARBA00022833"/>
    </source>
</evidence>
<reference evidence="12 13" key="1">
    <citation type="journal article" date="2013" name="Genome Announc.">
        <title>Draft Genome Sequence of an Alphaproteobacterium, Caenispirillum salinarum AK4(T), Isolated from a Solar Saltern.</title>
        <authorList>
            <person name="Khatri I."/>
            <person name="Singh A."/>
            <person name="Korpole S."/>
            <person name="Pinnaka A.K."/>
            <person name="Subramanian S."/>
        </authorList>
    </citation>
    <scope>NUCLEOTIDE SEQUENCE [LARGE SCALE GENOMIC DNA]</scope>
    <source>
        <strain evidence="12 13">AK4</strain>
    </source>
</reference>
<dbReference type="InterPro" id="IPR022695">
    <property type="entry name" value="Histidinol_DH_monofunct"/>
</dbReference>
<evidence type="ECO:0000256" key="10">
    <source>
        <dbReference type="PIRSR" id="PIRSR000099-4"/>
    </source>
</evidence>
<dbReference type="EC" id="1.1.1.23" evidence="5"/>
<dbReference type="HAMAP" id="MF_01024">
    <property type="entry name" value="HisD"/>
    <property type="match status" value="1"/>
</dbReference>
<feature type="active site" description="Proton acceptor" evidence="5 7">
    <location>
        <position position="327"/>
    </location>
</feature>
<keyword evidence="5 8" id="KW-0520">NAD</keyword>
<feature type="binding site" evidence="5 9">
    <location>
        <position position="237"/>
    </location>
    <ligand>
        <name>substrate</name>
    </ligand>
</feature>
<dbReference type="InterPro" id="IPR012131">
    <property type="entry name" value="Hstdl_DH"/>
</dbReference>
<dbReference type="Gene3D" id="3.40.50.1980">
    <property type="entry name" value="Nitrogenase molybdenum iron protein domain"/>
    <property type="match status" value="2"/>
</dbReference>
<dbReference type="AlphaFoldDB" id="K9GMQ4"/>
<dbReference type="Gene3D" id="1.20.5.1300">
    <property type="match status" value="1"/>
</dbReference>
<feature type="binding site" evidence="5 9">
    <location>
        <position position="328"/>
    </location>
    <ligand>
        <name>substrate</name>
    </ligand>
</feature>
<feature type="binding site" evidence="5 8">
    <location>
        <position position="191"/>
    </location>
    <ligand>
        <name>NAD(+)</name>
        <dbReference type="ChEBI" id="CHEBI:57540"/>
    </ligand>
</feature>
<evidence type="ECO:0000313" key="12">
    <source>
        <dbReference type="EMBL" id="EKV27280.1"/>
    </source>
</evidence>
<evidence type="ECO:0000256" key="9">
    <source>
        <dbReference type="PIRSR" id="PIRSR000099-3"/>
    </source>
</evidence>
<evidence type="ECO:0000256" key="8">
    <source>
        <dbReference type="PIRSR" id="PIRSR000099-2"/>
    </source>
</evidence>
<keyword evidence="5" id="KW-0368">Histidine biosynthesis</keyword>
<evidence type="ECO:0000256" key="1">
    <source>
        <dbReference type="ARBA" id="ARBA00010178"/>
    </source>
</evidence>
<organism evidence="12 13">
    <name type="scientific">Caenispirillum salinarum AK4</name>
    <dbReference type="NCBI Taxonomy" id="1238182"/>
    <lineage>
        <taxon>Bacteria</taxon>
        <taxon>Pseudomonadati</taxon>
        <taxon>Pseudomonadota</taxon>
        <taxon>Alphaproteobacteria</taxon>
        <taxon>Rhodospirillales</taxon>
        <taxon>Novispirillaceae</taxon>
        <taxon>Caenispirillum</taxon>
    </lineage>
</organism>
<keyword evidence="5" id="KW-0028">Amino-acid biosynthesis</keyword>
<evidence type="ECO:0000256" key="2">
    <source>
        <dbReference type="ARBA" id="ARBA00022723"/>
    </source>
</evidence>
<comment type="function">
    <text evidence="5">Catalyzes the sequential NAD-dependent oxidations of L-histidinol to L-histidinaldehyde and then to L-histidine.</text>
</comment>
<dbReference type="GO" id="GO:0000105">
    <property type="term" value="P:L-histidine biosynthetic process"/>
    <property type="evidence" value="ECO:0007669"/>
    <property type="project" value="UniProtKB-UniRule"/>
</dbReference>
<evidence type="ECO:0000256" key="6">
    <source>
        <dbReference type="PIRNR" id="PIRNR000099"/>
    </source>
</evidence>
<feature type="binding site" evidence="5 8">
    <location>
        <position position="130"/>
    </location>
    <ligand>
        <name>NAD(+)</name>
        <dbReference type="ChEBI" id="CHEBI:57540"/>
    </ligand>
</feature>
<evidence type="ECO:0000256" key="11">
    <source>
        <dbReference type="RuleBase" id="RU004175"/>
    </source>
</evidence>
<dbReference type="OrthoDB" id="9805269at2"/>
<dbReference type="CDD" id="cd06572">
    <property type="entry name" value="Histidinol_dh"/>
    <property type="match status" value="1"/>
</dbReference>
<dbReference type="RefSeq" id="WP_009542178.1">
    <property type="nucleotide sequence ID" value="NZ_ANHY01000020.1"/>
</dbReference>
<feature type="binding site" evidence="5 9">
    <location>
        <position position="415"/>
    </location>
    <ligand>
        <name>substrate</name>
    </ligand>
</feature>
<dbReference type="SUPFAM" id="SSF53720">
    <property type="entry name" value="ALDH-like"/>
    <property type="match status" value="1"/>
</dbReference>
<dbReference type="PANTHER" id="PTHR21256">
    <property type="entry name" value="HISTIDINOL DEHYDROGENASE HDH"/>
    <property type="match status" value="1"/>
</dbReference>
<evidence type="ECO:0000256" key="5">
    <source>
        <dbReference type="HAMAP-Rule" id="MF_01024"/>
    </source>
</evidence>
<dbReference type="eggNOG" id="COG0141">
    <property type="taxonomic scope" value="Bacteria"/>
</dbReference>
<comment type="catalytic activity">
    <reaction evidence="5">
        <text>L-histidinol + 2 NAD(+) + H2O = L-histidine + 2 NADH + 3 H(+)</text>
        <dbReference type="Rhea" id="RHEA:20641"/>
        <dbReference type="ChEBI" id="CHEBI:15377"/>
        <dbReference type="ChEBI" id="CHEBI:15378"/>
        <dbReference type="ChEBI" id="CHEBI:57540"/>
        <dbReference type="ChEBI" id="CHEBI:57595"/>
        <dbReference type="ChEBI" id="CHEBI:57699"/>
        <dbReference type="ChEBI" id="CHEBI:57945"/>
        <dbReference type="EC" id="1.1.1.23"/>
    </reaction>
</comment>
<feature type="binding site" evidence="5 10">
    <location>
        <position position="262"/>
    </location>
    <ligand>
        <name>Zn(2+)</name>
        <dbReference type="ChEBI" id="CHEBI:29105"/>
    </ligand>
</feature>
<protein>
    <recommendedName>
        <fullName evidence="5">Histidinol dehydrogenase</fullName>
        <shortName evidence="5">HDH</shortName>
        <ecNumber evidence="5">1.1.1.23</ecNumber>
    </recommendedName>
</protein>
<feature type="binding site" evidence="5 9">
    <location>
        <position position="262"/>
    </location>
    <ligand>
        <name>substrate</name>
    </ligand>
</feature>
<feature type="binding site" evidence="5 9">
    <location>
        <position position="361"/>
    </location>
    <ligand>
        <name>substrate</name>
    </ligand>
</feature>
<dbReference type="InterPro" id="IPR016161">
    <property type="entry name" value="Ald_DH/histidinol_DH"/>
</dbReference>
<dbReference type="FunFam" id="3.40.50.1980:FF:000026">
    <property type="entry name" value="Histidinol dehydrogenase"/>
    <property type="match status" value="1"/>
</dbReference>
<dbReference type="PIRSF" id="PIRSF000099">
    <property type="entry name" value="Histidinol_dh"/>
    <property type="match status" value="1"/>
</dbReference>
<comment type="similarity">
    <text evidence="1 5 6 11">Belongs to the histidinol dehydrogenase family.</text>
</comment>
<dbReference type="PROSITE" id="PS00611">
    <property type="entry name" value="HISOL_DEHYDROGENASE"/>
    <property type="match status" value="1"/>
</dbReference>
<feature type="binding site" evidence="5 9">
    <location>
        <position position="259"/>
    </location>
    <ligand>
        <name>substrate</name>
    </ligand>
</feature>
<feature type="binding site" evidence="5 10">
    <location>
        <position position="259"/>
    </location>
    <ligand>
        <name>Zn(2+)</name>
        <dbReference type="ChEBI" id="CHEBI:29105"/>
    </ligand>
</feature>
<dbReference type="GO" id="GO:0005829">
    <property type="term" value="C:cytosol"/>
    <property type="evidence" value="ECO:0007669"/>
    <property type="project" value="TreeGrafter"/>
</dbReference>
<dbReference type="GO" id="GO:0051287">
    <property type="term" value="F:NAD binding"/>
    <property type="evidence" value="ECO:0007669"/>
    <property type="project" value="InterPro"/>
</dbReference>
<keyword evidence="2 5" id="KW-0479">Metal-binding</keyword>
<dbReference type="PRINTS" id="PR00083">
    <property type="entry name" value="HOLDHDRGNASE"/>
</dbReference>
<accession>K9GMQ4</accession>
<dbReference type="Proteomes" id="UP000009881">
    <property type="component" value="Unassembled WGS sequence"/>
</dbReference>
<evidence type="ECO:0000256" key="4">
    <source>
        <dbReference type="ARBA" id="ARBA00023002"/>
    </source>
</evidence>
<dbReference type="InterPro" id="IPR001692">
    <property type="entry name" value="Histidinol_DH_CS"/>
</dbReference>
<dbReference type="PATRIC" id="fig|1238182.3.peg.3736"/>
<comment type="caution">
    <text evidence="12">The sequence shown here is derived from an EMBL/GenBank/DDBJ whole genome shotgun (WGS) entry which is preliminary data.</text>
</comment>
<comment type="pathway">
    <text evidence="5">Amino-acid biosynthesis; L-histidine biosynthesis; L-histidine from 5-phospho-alpha-D-ribose 1-diphosphate: step 9/9.</text>
</comment>
<dbReference type="STRING" id="1238182.C882_1782"/>
<proteinExistence type="inferred from homology"/>